<accession>A0A0C3BVS2</accession>
<name>A0A0C3BVS2_HEBCY</name>
<dbReference type="GO" id="GO:0051301">
    <property type="term" value="P:cell division"/>
    <property type="evidence" value="ECO:0007669"/>
    <property type="project" value="InterPro"/>
</dbReference>
<gene>
    <name evidence="2" type="ORF">M413DRAFT_446110</name>
</gene>
<dbReference type="AlphaFoldDB" id="A0A0C3BVS2"/>
<feature type="region of interest" description="Disordered" evidence="1">
    <location>
        <begin position="1"/>
        <end position="109"/>
    </location>
</feature>
<feature type="region of interest" description="Disordered" evidence="1">
    <location>
        <begin position="198"/>
        <end position="232"/>
    </location>
</feature>
<sequence length="627" mass="69695">MQPRRKGQKRRCAKAGPSSKRKHNNDEGAGGLLIVRAPDPQISQSQPTTSHHVGSSIPPFASQPIPSGSSAFPKPAAKKFKADPQTQPRPRAKSKAATRDRVAYSTAYDDSEVEKDVRAMEDEADHLRRNSRAHTTIDSSLLVRESGVHFPPRPEPSNTSRSKGKTRIIDTSVEMPESETPKIERNRQMRKDAMDAYNNSLRTPEPNSKNQTHRRKSSVGRGKRTSTSFEATGVITQPHNSVSESSFYKHIDSDLPEPERIRQLLIWCSLRASSTSSSSSASSSKSNLSTPKVPLPPLSADGVQVLQTVQKAVIRMLAEKKIDLSLYSEANTTKLPEDLRENEQNVRNRLWEVMYSQHIQQYQAEEESWKKVSYGYDAYAKKLQSSLEKRAADLQLDPQAMSAKAKGKRRATGDITDSEINLIPQDHELPPEFHSAAALAKSILGHRTVGDDRIAGGGRRASTRLNLNREEMEAEIKHRLQSLEYKVDRIFTFTSAARTTTNVAEKALNERFDILTANLTSRINPFPQPAEEVGSGSTQLLSTYVNEPRAKSTAPDPMDLMRALSRVDQERPPTQVGDAARRAAREVQWADERGVAAVGDRRLTEVPATPKKTPATPRRGNTPSRDR</sequence>
<dbReference type="Pfam" id="PF08202">
    <property type="entry name" value="MIS13"/>
    <property type="match status" value="1"/>
</dbReference>
<dbReference type="HOGENOM" id="CLU_019461_1_0_1"/>
<reference evidence="2 3" key="1">
    <citation type="submission" date="2014-04" db="EMBL/GenBank/DDBJ databases">
        <authorList>
            <consortium name="DOE Joint Genome Institute"/>
            <person name="Kuo A."/>
            <person name="Gay G."/>
            <person name="Dore J."/>
            <person name="Kohler A."/>
            <person name="Nagy L.G."/>
            <person name="Floudas D."/>
            <person name="Copeland A."/>
            <person name="Barry K.W."/>
            <person name="Cichocki N."/>
            <person name="Veneault-Fourrey C."/>
            <person name="LaButti K."/>
            <person name="Lindquist E.A."/>
            <person name="Lipzen A."/>
            <person name="Lundell T."/>
            <person name="Morin E."/>
            <person name="Murat C."/>
            <person name="Sun H."/>
            <person name="Tunlid A."/>
            <person name="Henrissat B."/>
            <person name="Grigoriev I.V."/>
            <person name="Hibbett D.S."/>
            <person name="Martin F."/>
            <person name="Nordberg H.P."/>
            <person name="Cantor M.N."/>
            <person name="Hua S.X."/>
        </authorList>
    </citation>
    <scope>NUCLEOTIDE SEQUENCE [LARGE SCALE GENOMIC DNA]</scope>
    <source>
        <strain evidence="3">h7</strain>
    </source>
</reference>
<dbReference type="PANTHER" id="PTHR14778">
    <property type="entry name" value="KINETOCHORE-ASSOCIATED PROTEIN DSN1 HOMOLOG"/>
    <property type="match status" value="1"/>
</dbReference>
<dbReference type="EMBL" id="KN831782">
    <property type="protein sequence ID" value="KIM40720.1"/>
    <property type="molecule type" value="Genomic_DNA"/>
</dbReference>
<evidence type="ECO:0000256" key="1">
    <source>
        <dbReference type="SAM" id="MobiDB-lite"/>
    </source>
</evidence>
<dbReference type="PANTHER" id="PTHR14778:SF2">
    <property type="entry name" value="KINETOCHORE-ASSOCIATED PROTEIN DSN1 HOMOLOG"/>
    <property type="match status" value="1"/>
</dbReference>
<dbReference type="GO" id="GO:0007059">
    <property type="term" value="P:chromosome segregation"/>
    <property type="evidence" value="ECO:0007669"/>
    <property type="project" value="InterPro"/>
</dbReference>
<feature type="region of interest" description="Disordered" evidence="1">
    <location>
        <begin position="121"/>
        <end position="168"/>
    </location>
</feature>
<feature type="region of interest" description="Disordered" evidence="1">
    <location>
        <begin position="275"/>
        <end position="295"/>
    </location>
</feature>
<feature type="compositionally biased region" description="Polar residues" evidence="1">
    <location>
        <begin position="198"/>
        <end position="210"/>
    </location>
</feature>
<dbReference type="InterPro" id="IPR013218">
    <property type="entry name" value="Dsn1/Mis13"/>
</dbReference>
<dbReference type="STRING" id="686832.A0A0C3BVS2"/>
<dbReference type="GO" id="GO:0000444">
    <property type="term" value="C:MIS12/MIND type complex"/>
    <property type="evidence" value="ECO:0007669"/>
    <property type="project" value="InterPro"/>
</dbReference>
<proteinExistence type="predicted"/>
<keyword evidence="3" id="KW-1185">Reference proteome</keyword>
<evidence type="ECO:0000313" key="3">
    <source>
        <dbReference type="Proteomes" id="UP000053424"/>
    </source>
</evidence>
<evidence type="ECO:0000313" key="2">
    <source>
        <dbReference type="EMBL" id="KIM40720.1"/>
    </source>
</evidence>
<feature type="compositionally biased region" description="Low complexity" evidence="1">
    <location>
        <begin position="275"/>
        <end position="290"/>
    </location>
</feature>
<feature type="region of interest" description="Disordered" evidence="1">
    <location>
        <begin position="591"/>
        <end position="627"/>
    </location>
</feature>
<dbReference type="Proteomes" id="UP000053424">
    <property type="component" value="Unassembled WGS sequence"/>
</dbReference>
<feature type="compositionally biased region" description="Low complexity" evidence="1">
    <location>
        <begin position="607"/>
        <end position="617"/>
    </location>
</feature>
<feature type="compositionally biased region" description="Basic residues" evidence="1">
    <location>
        <begin position="211"/>
        <end position="224"/>
    </location>
</feature>
<reference evidence="3" key="2">
    <citation type="submission" date="2015-01" db="EMBL/GenBank/DDBJ databases">
        <title>Evolutionary Origins and Diversification of the Mycorrhizal Mutualists.</title>
        <authorList>
            <consortium name="DOE Joint Genome Institute"/>
            <consortium name="Mycorrhizal Genomics Consortium"/>
            <person name="Kohler A."/>
            <person name="Kuo A."/>
            <person name="Nagy L.G."/>
            <person name="Floudas D."/>
            <person name="Copeland A."/>
            <person name="Barry K.W."/>
            <person name="Cichocki N."/>
            <person name="Veneault-Fourrey C."/>
            <person name="LaButti K."/>
            <person name="Lindquist E.A."/>
            <person name="Lipzen A."/>
            <person name="Lundell T."/>
            <person name="Morin E."/>
            <person name="Murat C."/>
            <person name="Riley R."/>
            <person name="Ohm R."/>
            <person name="Sun H."/>
            <person name="Tunlid A."/>
            <person name="Henrissat B."/>
            <person name="Grigoriev I.V."/>
            <person name="Hibbett D.S."/>
            <person name="Martin F."/>
        </authorList>
    </citation>
    <scope>NUCLEOTIDE SEQUENCE [LARGE SCALE GENOMIC DNA]</scope>
    <source>
        <strain evidence="3">h7</strain>
    </source>
</reference>
<organism evidence="2 3">
    <name type="scientific">Hebeloma cylindrosporum</name>
    <dbReference type="NCBI Taxonomy" id="76867"/>
    <lineage>
        <taxon>Eukaryota</taxon>
        <taxon>Fungi</taxon>
        <taxon>Dikarya</taxon>
        <taxon>Basidiomycota</taxon>
        <taxon>Agaricomycotina</taxon>
        <taxon>Agaricomycetes</taxon>
        <taxon>Agaricomycetidae</taxon>
        <taxon>Agaricales</taxon>
        <taxon>Agaricineae</taxon>
        <taxon>Hymenogastraceae</taxon>
        <taxon>Hebeloma</taxon>
    </lineage>
</organism>
<protein>
    <submittedName>
        <fullName evidence="2">Uncharacterized protein</fullName>
    </submittedName>
</protein>
<feature type="compositionally biased region" description="Basic residues" evidence="1">
    <location>
        <begin position="1"/>
        <end position="23"/>
    </location>
</feature>
<dbReference type="OrthoDB" id="3364649at2759"/>
<feature type="compositionally biased region" description="Basic and acidic residues" evidence="1">
    <location>
        <begin position="591"/>
        <end position="604"/>
    </location>
</feature>
<feature type="compositionally biased region" description="Polar residues" evidence="1">
    <location>
        <begin position="41"/>
        <end position="53"/>
    </location>
</feature>